<protein>
    <submittedName>
        <fullName evidence="1">Uncharacterized protein</fullName>
    </submittedName>
</protein>
<dbReference type="AlphaFoldDB" id="A0A077EPP6"/>
<reference evidence="1" key="2">
    <citation type="journal article" date="2015" name="Genome Biol. Evol.">
        <title>Complete Genome Sequence and Transcriptomic Analysis of the Novel Pathogen Elizabethkingia anophelis in Response to Oxidative Stress.</title>
        <authorList>
            <person name="Li Y."/>
            <person name="Liu Y."/>
            <person name="Chew S.C."/>
            <person name="Tay M."/>
            <person name="Salido M.M."/>
            <person name="Teo J."/>
            <person name="Lauro F.M."/>
            <person name="Givskov M."/>
            <person name="Yang L."/>
        </authorList>
    </citation>
    <scope>NUCLEOTIDE SEQUENCE</scope>
    <source>
        <strain evidence="1">NUHP1</strain>
    </source>
</reference>
<dbReference type="RefSeq" id="WP_024564033.1">
    <property type="nucleotide sequence ID" value="NZ_CP007547.1"/>
</dbReference>
<dbReference type="eggNOG" id="ENOG502ZZQC">
    <property type="taxonomic scope" value="Bacteria"/>
</dbReference>
<accession>A0A077EPP6</accession>
<evidence type="ECO:0000313" key="1">
    <source>
        <dbReference type="EMBL" id="AIL47530.1"/>
    </source>
</evidence>
<proteinExistence type="predicted"/>
<gene>
    <name evidence="1" type="ORF">BD94_3755</name>
</gene>
<dbReference type="STRING" id="1338011.BD94_3755"/>
<reference evidence="1" key="1">
    <citation type="journal article" date="2013" name="Lancet">
        <title>First case of E anophelis outbreak in an intensive-care unit.</title>
        <authorList>
            <person name="Teo J."/>
            <person name="Tan S.Y."/>
            <person name="Tay M."/>
            <person name="Ding Y."/>
            <person name="Kjelleberg S."/>
            <person name="Givskov M."/>
            <person name="Lin R.T."/>
            <person name="Yang L."/>
        </authorList>
    </citation>
    <scope>NUCLEOTIDE SEQUENCE [LARGE SCALE GENOMIC DNA]</scope>
    <source>
        <strain evidence="1">NUHP1</strain>
    </source>
</reference>
<organism evidence="1 2">
    <name type="scientific">Elizabethkingia anophelis NUHP1</name>
    <dbReference type="NCBI Taxonomy" id="1338011"/>
    <lineage>
        <taxon>Bacteria</taxon>
        <taxon>Pseudomonadati</taxon>
        <taxon>Bacteroidota</taxon>
        <taxon>Flavobacteriia</taxon>
        <taxon>Flavobacteriales</taxon>
        <taxon>Weeksellaceae</taxon>
        <taxon>Elizabethkingia</taxon>
    </lineage>
</organism>
<dbReference type="Proteomes" id="UP000028933">
    <property type="component" value="Chromosome"/>
</dbReference>
<dbReference type="KEGG" id="eao:BD94_3755"/>
<name>A0A077EPP6_9FLAO</name>
<dbReference type="EMBL" id="CP007547">
    <property type="protein sequence ID" value="AIL47530.1"/>
    <property type="molecule type" value="Genomic_DNA"/>
</dbReference>
<evidence type="ECO:0000313" key="2">
    <source>
        <dbReference type="Proteomes" id="UP000028933"/>
    </source>
</evidence>
<dbReference type="HOGENOM" id="CLU_2698814_0_0_10"/>
<sequence length="73" mass="8449">MKKIKLNQVNLNPEKQLNREQLKNIFGGEVIFSTWNEVICFVEYRCDNNPDVIVKGSATNCVLAEQNARKQCY</sequence>